<sequence>MTQKQYYNNLVHLPEKVEPHRAQEWNIGSSSASFLTTSGACLFRSDFRLDQCVGYIVFVIQPLPGRNEKGQNGVRKVRACVRAFVRGGDARASVTTSRDKPIHGTIDQKPVN</sequence>
<evidence type="ECO:0000256" key="1">
    <source>
        <dbReference type="SAM" id="MobiDB-lite"/>
    </source>
</evidence>
<accession>A0A8W7PC98</accession>
<evidence type="ECO:0000313" key="2">
    <source>
        <dbReference type="EnsemblMetazoa" id="ACOM028984-PA.1"/>
    </source>
</evidence>
<feature type="region of interest" description="Disordered" evidence="1">
    <location>
        <begin position="92"/>
        <end position="112"/>
    </location>
</feature>
<protein>
    <submittedName>
        <fullName evidence="2">Uncharacterized protein</fullName>
    </submittedName>
</protein>
<name>A0A8W7PC98_ANOCL</name>
<reference evidence="2" key="1">
    <citation type="submission" date="2022-08" db="UniProtKB">
        <authorList>
            <consortium name="EnsemblMetazoa"/>
        </authorList>
    </citation>
    <scope>IDENTIFICATION</scope>
</reference>
<dbReference type="AlphaFoldDB" id="A0A8W7PC98"/>
<organism evidence="2">
    <name type="scientific">Anopheles coluzzii</name>
    <name type="common">African malaria mosquito</name>
    <dbReference type="NCBI Taxonomy" id="1518534"/>
    <lineage>
        <taxon>Eukaryota</taxon>
        <taxon>Metazoa</taxon>
        <taxon>Ecdysozoa</taxon>
        <taxon>Arthropoda</taxon>
        <taxon>Hexapoda</taxon>
        <taxon>Insecta</taxon>
        <taxon>Pterygota</taxon>
        <taxon>Neoptera</taxon>
        <taxon>Endopterygota</taxon>
        <taxon>Diptera</taxon>
        <taxon>Nematocera</taxon>
        <taxon>Culicoidea</taxon>
        <taxon>Culicidae</taxon>
        <taxon>Anophelinae</taxon>
        <taxon>Anopheles</taxon>
    </lineage>
</organism>
<proteinExistence type="predicted"/>
<dbReference type="EnsemblMetazoa" id="ACOM028984-RA">
    <property type="protein sequence ID" value="ACOM028984-PA.1"/>
    <property type="gene ID" value="ACOM028984"/>
</dbReference>
<dbReference type="Proteomes" id="UP000075882">
    <property type="component" value="Unassembled WGS sequence"/>
</dbReference>